<dbReference type="GO" id="GO:0016787">
    <property type="term" value="F:hydrolase activity"/>
    <property type="evidence" value="ECO:0007669"/>
    <property type="project" value="UniProtKB-KW"/>
</dbReference>
<reference evidence="8" key="1">
    <citation type="submission" date="2014-07" db="EMBL/GenBank/DDBJ databases">
        <authorList>
            <person name="Martin A.A"/>
            <person name="De Silva N."/>
        </authorList>
    </citation>
    <scope>NUCLEOTIDE SEQUENCE</scope>
</reference>
<organism evidence="8 9">
    <name type="scientific">Strongyloides venezuelensis</name>
    <name type="common">Threadworm</name>
    <dbReference type="NCBI Taxonomy" id="75913"/>
    <lineage>
        <taxon>Eukaryota</taxon>
        <taxon>Metazoa</taxon>
        <taxon>Ecdysozoa</taxon>
        <taxon>Nematoda</taxon>
        <taxon>Chromadorea</taxon>
        <taxon>Rhabditida</taxon>
        <taxon>Tylenchina</taxon>
        <taxon>Panagrolaimomorpha</taxon>
        <taxon>Strongyloidoidea</taxon>
        <taxon>Strongyloididae</taxon>
        <taxon>Strongyloides</taxon>
    </lineage>
</organism>
<dbReference type="STRING" id="75913.A0A0K0FJ96"/>
<accession>A0A0K0FJ96</accession>
<dbReference type="Proteomes" id="UP000035680">
    <property type="component" value="Unassembled WGS sequence"/>
</dbReference>
<dbReference type="InterPro" id="IPR041373">
    <property type="entry name" value="RT_RNaseH"/>
</dbReference>
<name>A0A0K0FJ96_STRVS</name>
<keyword evidence="6" id="KW-0695">RNA-directed DNA polymerase</keyword>
<evidence type="ECO:0000256" key="4">
    <source>
        <dbReference type="ARBA" id="ARBA00022759"/>
    </source>
</evidence>
<dbReference type="WBParaSite" id="SVE_0896900.1">
    <property type="protein sequence ID" value="SVE_0896900.1"/>
    <property type="gene ID" value="SVE_0896900"/>
</dbReference>
<evidence type="ECO:0000256" key="5">
    <source>
        <dbReference type="ARBA" id="ARBA00022801"/>
    </source>
</evidence>
<evidence type="ECO:0000256" key="2">
    <source>
        <dbReference type="ARBA" id="ARBA00022695"/>
    </source>
</evidence>
<evidence type="ECO:0000256" key="1">
    <source>
        <dbReference type="ARBA" id="ARBA00022679"/>
    </source>
</evidence>
<keyword evidence="8" id="KW-1185">Reference proteome</keyword>
<evidence type="ECO:0000313" key="8">
    <source>
        <dbReference type="Proteomes" id="UP000035680"/>
    </source>
</evidence>
<dbReference type="AlphaFoldDB" id="A0A0K0FJ96"/>
<dbReference type="GO" id="GO:0004519">
    <property type="term" value="F:endonuclease activity"/>
    <property type="evidence" value="ECO:0007669"/>
    <property type="project" value="UniProtKB-KW"/>
</dbReference>
<reference evidence="9" key="2">
    <citation type="submission" date="2015-08" db="UniProtKB">
        <authorList>
            <consortium name="WormBaseParasite"/>
        </authorList>
    </citation>
    <scope>IDENTIFICATION</scope>
</reference>
<dbReference type="InterPro" id="IPR043502">
    <property type="entry name" value="DNA/RNA_pol_sf"/>
</dbReference>
<dbReference type="Pfam" id="PF17917">
    <property type="entry name" value="RT_RNaseH"/>
    <property type="match status" value="1"/>
</dbReference>
<keyword evidence="2" id="KW-0548">Nucleotidyltransferase</keyword>
<evidence type="ECO:0000256" key="3">
    <source>
        <dbReference type="ARBA" id="ARBA00022722"/>
    </source>
</evidence>
<evidence type="ECO:0000256" key="6">
    <source>
        <dbReference type="ARBA" id="ARBA00022918"/>
    </source>
</evidence>
<proteinExistence type="predicted"/>
<keyword evidence="1" id="KW-0808">Transferase</keyword>
<dbReference type="SUPFAM" id="SSF56672">
    <property type="entry name" value="DNA/RNA polymerases"/>
    <property type="match status" value="1"/>
</dbReference>
<sequence length="338" mass="38398">MEVSPIIDSSGEDAISGKAQFQLITDASRVGIAGVLLQKQDGALKIVGMYNRTLRGSEVNYPPTDLKALALCTSLEHYHVLLYNNRIHCLTDHIAKDKKVDTTALEILRNCVVETQWNWETFPSVDKWIDLQYEDEDLGKIINQLKTENVEMNLGIKDKELGENGLLNSYKSCPLKFKANMLRYEMQDNILSANATPGNVIGHVLAESSNEVLAYMPKPTSLARSLRNERLSNHLPNPVNKIFEISKNYADFLLFDTCAKNRNCILAFENSDLLFKFSQPQLLEMYLALLNSLEKDMACQRLRLVNSWKNRLKVKKKYVPLHAALASVVEKYEETEKN</sequence>
<keyword evidence="3" id="KW-0540">Nuclease</keyword>
<keyword evidence="5" id="KW-0378">Hydrolase</keyword>
<feature type="domain" description="Reverse transcriptase RNase H-like" evidence="7">
    <location>
        <begin position="19"/>
        <end position="94"/>
    </location>
</feature>
<dbReference type="GO" id="GO:0003964">
    <property type="term" value="F:RNA-directed DNA polymerase activity"/>
    <property type="evidence" value="ECO:0007669"/>
    <property type="project" value="UniProtKB-KW"/>
</dbReference>
<evidence type="ECO:0000259" key="7">
    <source>
        <dbReference type="Pfam" id="PF17917"/>
    </source>
</evidence>
<evidence type="ECO:0000313" key="9">
    <source>
        <dbReference type="WBParaSite" id="SVE_0896900.1"/>
    </source>
</evidence>
<protein>
    <submittedName>
        <fullName evidence="9">RT_RNaseH domain-containing protein</fullName>
    </submittedName>
</protein>
<keyword evidence="4" id="KW-0255">Endonuclease</keyword>